<keyword evidence="3" id="KW-1185">Reference proteome</keyword>
<dbReference type="Proteomes" id="UP001268864">
    <property type="component" value="Unassembled WGS sequence"/>
</dbReference>
<evidence type="ECO:0000256" key="1">
    <source>
        <dbReference type="SAM" id="MobiDB-lite"/>
    </source>
</evidence>
<name>A0ABU2FIN2_9EURY</name>
<gene>
    <name evidence="2" type="ORF">NDI86_00730</name>
</gene>
<evidence type="ECO:0000313" key="3">
    <source>
        <dbReference type="Proteomes" id="UP001268864"/>
    </source>
</evidence>
<feature type="region of interest" description="Disordered" evidence="1">
    <location>
        <begin position="1"/>
        <end position="33"/>
    </location>
</feature>
<dbReference type="RefSeq" id="WP_310898472.1">
    <property type="nucleotide sequence ID" value="NZ_JAMQOS010000001.1"/>
</dbReference>
<sequence length="46" mass="5299">MKTQITLRGTDSEEFERTRQRISEQRPGSEPSNAEVVRVLMDCGPY</sequence>
<reference evidence="2 3" key="1">
    <citation type="submission" date="2022-06" db="EMBL/GenBank/DDBJ databases">
        <title>Halomicroarcula sp. a new haloarchaeum isolate from saline soil.</title>
        <authorList>
            <person name="Strakova D."/>
            <person name="Galisteo C."/>
            <person name="Sanchez-Porro C."/>
            <person name="Ventosa A."/>
        </authorList>
    </citation>
    <scope>NUCLEOTIDE SEQUENCE [LARGE SCALE GENOMIC DNA]</scope>
    <source>
        <strain evidence="2 3">S3CR25-11</strain>
    </source>
</reference>
<feature type="compositionally biased region" description="Basic and acidic residues" evidence="1">
    <location>
        <begin position="15"/>
        <end position="24"/>
    </location>
</feature>
<protein>
    <submittedName>
        <fullName evidence="2">Uncharacterized protein</fullName>
    </submittedName>
</protein>
<comment type="caution">
    <text evidence="2">The sequence shown here is derived from an EMBL/GenBank/DDBJ whole genome shotgun (WGS) entry which is preliminary data.</text>
</comment>
<organism evidence="2 3">
    <name type="scientific">Haloarcula onubensis</name>
    <dbReference type="NCBI Taxonomy" id="2950539"/>
    <lineage>
        <taxon>Archaea</taxon>
        <taxon>Methanobacteriati</taxon>
        <taxon>Methanobacteriota</taxon>
        <taxon>Stenosarchaea group</taxon>
        <taxon>Halobacteria</taxon>
        <taxon>Halobacteriales</taxon>
        <taxon>Haloarculaceae</taxon>
        <taxon>Haloarcula</taxon>
    </lineage>
</organism>
<proteinExistence type="predicted"/>
<evidence type="ECO:0000313" key="2">
    <source>
        <dbReference type="EMBL" id="MDS0280625.1"/>
    </source>
</evidence>
<dbReference type="EMBL" id="JAMQOS010000001">
    <property type="protein sequence ID" value="MDS0280625.1"/>
    <property type="molecule type" value="Genomic_DNA"/>
</dbReference>
<accession>A0ABU2FIN2</accession>